<reference evidence="2 3" key="1">
    <citation type="submission" date="2011-10" db="EMBL/GenBank/DDBJ databases">
        <title>The Genome Sequence of Actinomyces graevenitzii C83.</title>
        <authorList>
            <consortium name="The Broad Institute Genome Sequencing Platform"/>
            <consortium name="The Broad Institute Genome Sequencing Center for Infectious Disease"/>
            <person name="Earl A."/>
            <person name="Ward D."/>
            <person name="Feldgarden M."/>
            <person name="Gevers D."/>
            <person name="Sibley C.D."/>
            <person name="Field T.R."/>
            <person name="Grinwis M."/>
            <person name="Eshaghurshan C.S."/>
            <person name="Surette M.G."/>
            <person name="Young S.K."/>
            <person name="Zeng Q."/>
            <person name="Gargeya S."/>
            <person name="Fitzgerald M."/>
            <person name="Haas B."/>
            <person name="Abouelleil A."/>
            <person name="Alvarado L."/>
            <person name="Arachchi H.M."/>
            <person name="Berlin A."/>
            <person name="Brown A."/>
            <person name="Chapman S.B."/>
            <person name="Chen Z."/>
            <person name="Dunbar C."/>
            <person name="Freedman E."/>
            <person name="Gearin G."/>
            <person name="Goldberg J."/>
            <person name="Griggs A."/>
            <person name="Gujja S."/>
            <person name="Heiman D."/>
            <person name="Howarth C."/>
            <person name="Larson L."/>
            <person name="Lui A."/>
            <person name="MacDonald P.J.P."/>
            <person name="Montmayeur A."/>
            <person name="Murphy C."/>
            <person name="Neiman D."/>
            <person name="Pearson M."/>
            <person name="Priest M."/>
            <person name="Roberts A."/>
            <person name="Saif S."/>
            <person name="Shea T."/>
            <person name="Shenoy N."/>
            <person name="Sisk P."/>
            <person name="Stolte C."/>
            <person name="Sykes S."/>
            <person name="Wortman J."/>
            <person name="Nusbaum C."/>
            <person name="Birren B."/>
        </authorList>
    </citation>
    <scope>NUCLEOTIDE SEQUENCE [LARGE SCALE GENOMIC DNA]</scope>
    <source>
        <strain evidence="2 3">C83</strain>
    </source>
</reference>
<evidence type="ECO:0000313" key="3">
    <source>
        <dbReference type="Proteomes" id="UP000003822"/>
    </source>
</evidence>
<dbReference type="RefSeq" id="WP_005986719.1">
    <property type="nucleotide sequence ID" value="NZ_JH470338.1"/>
</dbReference>
<evidence type="ECO:0000313" key="2">
    <source>
        <dbReference type="EMBL" id="EHM87841.1"/>
    </source>
</evidence>
<gene>
    <name evidence="2" type="ORF">HMPREF0045_01301</name>
</gene>
<name>G9PGD5_9ACTO</name>
<accession>G9PGD5</accession>
<dbReference type="STRING" id="435830.HMPREF0045_01301"/>
<dbReference type="eggNOG" id="ENOG502ZC01">
    <property type="taxonomic scope" value="Bacteria"/>
</dbReference>
<proteinExistence type="predicted"/>
<keyword evidence="3" id="KW-1185">Reference proteome</keyword>
<feature type="region of interest" description="Disordered" evidence="1">
    <location>
        <begin position="281"/>
        <end position="405"/>
    </location>
</feature>
<feature type="compositionally biased region" description="Basic and acidic residues" evidence="1">
    <location>
        <begin position="301"/>
        <end position="405"/>
    </location>
</feature>
<dbReference type="EMBL" id="ACRN01000010">
    <property type="protein sequence ID" value="EHM87841.1"/>
    <property type="molecule type" value="Genomic_DNA"/>
</dbReference>
<dbReference type="AlphaFoldDB" id="G9PGD5"/>
<dbReference type="Pfam" id="PF12687">
    <property type="entry name" value="DUF3801"/>
    <property type="match status" value="1"/>
</dbReference>
<sequence>MLTDDVVAQAGQVAGKVVEIIVGIMARQGPDLLLWALKKGANMSASMIMTYMRSNMLDLSTLHQQAGGDLRMFSIAPELERSVKADLRRRGVGYSIEHGADGKTYLHFSGKDIRTIQHGLRQAAARYERKLEKRNNRTIRRSLRREAWAKFRLGMAISRPNRRALNLKSKVARAKYDVSEARYKAGEALGNAEQARDAVKQATLDKRALPYKAWLRGKARFLKFKAERAQKKLDKRILRSHKLALDAEYAQSRADRAEKRAQSRFEARFEKIQRWRDKRLKDKDNFYSQPVPYEPVPYEDQPDRKDDQQPDRDKKRDEDKSDRDKDPKPDLDNDQQQPDRDQDQQPDRDQKRDEGQPDRKDDQQPDRDQKRDEGQPDRKDDQQPDRDQDQQPDRDQKRDEGQPDR</sequence>
<feature type="non-terminal residue" evidence="2">
    <location>
        <position position="405"/>
    </location>
</feature>
<comment type="caution">
    <text evidence="2">The sequence shown here is derived from an EMBL/GenBank/DDBJ whole genome shotgun (WGS) entry which is preliminary data.</text>
</comment>
<protein>
    <recommendedName>
        <fullName evidence="4">DUF3801 domain-containing protein</fullName>
    </recommendedName>
</protein>
<organism evidence="2 3">
    <name type="scientific">Actinomyces graevenitzii C83</name>
    <dbReference type="NCBI Taxonomy" id="435830"/>
    <lineage>
        <taxon>Bacteria</taxon>
        <taxon>Bacillati</taxon>
        <taxon>Actinomycetota</taxon>
        <taxon>Actinomycetes</taxon>
        <taxon>Actinomycetales</taxon>
        <taxon>Actinomycetaceae</taxon>
        <taxon>Actinomyces</taxon>
    </lineage>
</organism>
<evidence type="ECO:0008006" key="4">
    <source>
        <dbReference type="Google" id="ProtNLM"/>
    </source>
</evidence>
<dbReference type="HOGENOM" id="CLU_682423_0_0_11"/>
<dbReference type="Proteomes" id="UP000003822">
    <property type="component" value="Unassembled WGS sequence"/>
</dbReference>
<evidence type="ECO:0000256" key="1">
    <source>
        <dbReference type="SAM" id="MobiDB-lite"/>
    </source>
</evidence>
<dbReference type="InterPro" id="IPR024234">
    <property type="entry name" value="DUF3801"/>
</dbReference>